<evidence type="ECO:0000259" key="1">
    <source>
        <dbReference type="Pfam" id="PF08268"/>
    </source>
</evidence>
<dbReference type="EMBL" id="NBSK02000005">
    <property type="protein sequence ID" value="KAJ0204597.1"/>
    <property type="molecule type" value="Genomic_DNA"/>
</dbReference>
<dbReference type="InterPro" id="IPR013187">
    <property type="entry name" value="F-box-assoc_dom_typ3"/>
</dbReference>
<dbReference type="PANTHER" id="PTHR31790">
    <property type="entry name" value="OS02G0783600 PROTEIN"/>
    <property type="match status" value="1"/>
</dbReference>
<dbReference type="PANTHER" id="PTHR31790:SF468">
    <property type="entry name" value="F-BOX DOMAIN-CONTAINING PROTEIN"/>
    <property type="match status" value="1"/>
</dbReference>
<dbReference type="Proteomes" id="UP000235145">
    <property type="component" value="Unassembled WGS sequence"/>
</dbReference>
<reference evidence="2 3" key="1">
    <citation type="journal article" date="2017" name="Nat. Commun.">
        <title>Genome assembly with in vitro proximity ligation data and whole-genome triplication in lettuce.</title>
        <authorList>
            <person name="Reyes-Chin-Wo S."/>
            <person name="Wang Z."/>
            <person name="Yang X."/>
            <person name="Kozik A."/>
            <person name="Arikit S."/>
            <person name="Song C."/>
            <person name="Xia L."/>
            <person name="Froenicke L."/>
            <person name="Lavelle D.O."/>
            <person name="Truco M.J."/>
            <person name="Xia R."/>
            <person name="Zhu S."/>
            <person name="Xu C."/>
            <person name="Xu H."/>
            <person name="Xu X."/>
            <person name="Cox K."/>
            <person name="Korf I."/>
            <person name="Meyers B.C."/>
            <person name="Michelmore R.W."/>
        </authorList>
    </citation>
    <scope>NUCLEOTIDE SEQUENCE [LARGE SCALE GENOMIC DNA]</scope>
    <source>
        <strain evidence="3">cv. Salinas</strain>
        <tissue evidence="2">Seedlings</tissue>
    </source>
</reference>
<name>A0A9R1VH08_LACSA</name>
<dbReference type="NCBIfam" id="TIGR01640">
    <property type="entry name" value="F_box_assoc_1"/>
    <property type="match status" value="1"/>
</dbReference>
<dbReference type="InterPro" id="IPR052361">
    <property type="entry name" value="F-box_domain"/>
</dbReference>
<comment type="caution">
    <text evidence="2">The sequence shown here is derived from an EMBL/GenBank/DDBJ whole genome shotgun (WGS) entry which is preliminary data.</text>
</comment>
<accession>A0A9R1VH08</accession>
<evidence type="ECO:0000313" key="2">
    <source>
        <dbReference type="EMBL" id="KAJ0204597.1"/>
    </source>
</evidence>
<sequence length="159" mass="17707">MRRLTLCPTEGYNGITAVQFPCSRAFIIVGSCDGIFCLSEHQKGISLWNPLIRSKQSLPDCPRRPRGPLEGFGIALGFGFDPISDDYKIVQISYAKESSYFYALKMDTWCAIASPTPLISKVLSGKSCFVNGRYAGQESYHDFPRGWAINMTPRVRLGL</sequence>
<protein>
    <recommendedName>
        <fullName evidence="1">F-box associated beta-propeller type 3 domain-containing protein</fullName>
    </recommendedName>
</protein>
<feature type="domain" description="F-box associated beta-propeller type 3" evidence="1">
    <location>
        <begin position="18"/>
        <end position="97"/>
    </location>
</feature>
<dbReference type="InterPro" id="IPR017451">
    <property type="entry name" value="F-box-assoc_interact_dom"/>
</dbReference>
<evidence type="ECO:0000313" key="3">
    <source>
        <dbReference type="Proteomes" id="UP000235145"/>
    </source>
</evidence>
<gene>
    <name evidence="2" type="ORF">LSAT_V11C500260670</name>
</gene>
<dbReference type="AlphaFoldDB" id="A0A9R1VH08"/>
<dbReference type="Pfam" id="PF08268">
    <property type="entry name" value="FBA_3"/>
    <property type="match status" value="1"/>
</dbReference>
<proteinExistence type="predicted"/>
<keyword evidence="3" id="KW-1185">Reference proteome</keyword>
<organism evidence="2 3">
    <name type="scientific">Lactuca sativa</name>
    <name type="common">Garden lettuce</name>
    <dbReference type="NCBI Taxonomy" id="4236"/>
    <lineage>
        <taxon>Eukaryota</taxon>
        <taxon>Viridiplantae</taxon>
        <taxon>Streptophyta</taxon>
        <taxon>Embryophyta</taxon>
        <taxon>Tracheophyta</taxon>
        <taxon>Spermatophyta</taxon>
        <taxon>Magnoliopsida</taxon>
        <taxon>eudicotyledons</taxon>
        <taxon>Gunneridae</taxon>
        <taxon>Pentapetalae</taxon>
        <taxon>asterids</taxon>
        <taxon>campanulids</taxon>
        <taxon>Asterales</taxon>
        <taxon>Asteraceae</taxon>
        <taxon>Cichorioideae</taxon>
        <taxon>Cichorieae</taxon>
        <taxon>Lactucinae</taxon>
        <taxon>Lactuca</taxon>
    </lineage>
</organism>